<keyword evidence="8" id="KW-1185">Reference proteome</keyword>
<evidence type="ECO:0000256" key="4">
    <source>
        <dbReference type="ARBA" id="ARBA00022989"/>
    </source>
</evidence>
<organism evidence="7 8">
    <name type="scientific">Williamsia limnetica</name>
    <dbReference type="NCBI Taxonomy" id="882452"/>
    <lineage>
        <taxon>Bacteria</taxon>
        <taxon>Bacillati</taxon>
        <taxon>Actinomycetota</taxon>
        <taxon>Actinomycetes</taxon>
        <taxon>Mycobacteriales</taxon>
        <taxon>Nocardiaceae</taxon>
        <taxon>Williamsia</taxon>
    </lineage>
</organism>
<proteinExistence type="predicted"/>
<keyword evidence="2" id="KW-1003">Cell membrane</keyword>
<evidence type="ECO:0000313" key="8">
    <source>
        <dbReference type="Proteomes" id="UP000247591"/>
    </source>
</evidence>
<gene>
    <name evidence="7" type="ORF">DFR67_109127</name>
</gene>
<reference evidence="7 8" key="1">
    <citation type="submission" date="2018-06" db="EMBL/GenBank/DDBJ databases">
        <title>Genomic Encyclopedia of Type Strains, Phase IV (KMG-IV): sequencing the most valuable type-strain genomes for metagenomic binning, comparative biology and taxonomic classification.</title>
        <authorList>
            <person name="Goeker M."/>
        </authorList>
    </citation>
    <scope>NUCLEOTIDE SEQUENCE [LARGE SCALE GENOMIC DNA]</scope>
    <source>
        <strain evidence="7 8">DSM 45521</strain>
    </source>
</reference>
<evidence type="ECO:0000256" key="5">
    <source>
        <dbReference type="ARBA" id="ARBA00023136"/>
    </source>
</evidence>
<feature type="transmembrane region" description="Helical" evidence="6">
    <location>
        <begin position="12"/>
        <end position="30"/>
    </location>
</feature>
<comment type="subcellular location">
    <subcellularLocation>
        <location evidence="1">Cell membrane</location>
        <topology evidence="1">Multi-pass membrane protein</topology>
    </subcellularLocation>
</comment>
<feature type="transmembrane region" description="Helical" evidence="6">
    <location>
        <begin position="304"/>
        <end position="325"/>
    </location>
</feature>
<keyword evidence="4 6" id="KW-1133">Transmembrane helix</keyword>
<evidence type="ECO:0000256" key="2">
    <source>
        <dbReference type="ARBA" id="ARBA00022475"/>
    </source>
</evidence>
<dbReference type="GO" id="GO:0005886">
    <property type="term" value="C:plasma membrane"/>
    <property type="evidence" value="ECO:0007669"/>
    <property type="project" value="UniProtKB-SubCell"/>
</dbReference>
<dbReference type="OrthoDB" id="9815525at2"/>
<dbReference type="AlphaFoldDB" id="A0A318RKP2"/>
<feature type="transmembrane region" description="Helical" evidence="6">
    <location>
        <begin position="345"/>
        <end position="362"/>
    </location>
</feature>
<feature type="transmembrane region" description="Helical" evidence="6">
    <location>
        <begin position="161"/>
        <end position="185"/>
    </location>
</feature>
<keyword evidence="5 6" id="KW-0472">Membrane</keyword>
<dbReference type="PANTHER" id="PTHR23513:SF6">
    <property type="entry name" value="MAJOR FACILITATOR SUPERFAMILY ASSOCIATED DOMAIN-CONTAINING PROTEIN"/>
    <property type="match status" value="1"/>
</dbReference>
<dbReference type="EMBL" id="QJSP01000009">
    <property type="protein sequence ID" value="PYE15899.1"/>
    <property type="molecule type" value="Genomic_DNA"/>
</dbReference>
<dbReference type="Pfam" id="PF07690">
    <property type="entry name" value="MFS_1"/>
    <property type="match status" value="1"/>
</dbReference>
<feature type="transmembrane region" description="Helical" evidence="6">
    <location>
        <begin position="95"/>
        <end position="120"/>
    </location>
</feature>
<evidence type="ECO:0000256" key="6">
    <source>
        <dbReference type="SAM" id="Phobius"/>
    </source>
</evidence>
<keyword evidence="3 6" id="KW-0812">Transmembrane</keyword>
<evidence type="ECO:0000256" key="3">
    <source>
        <dbReference type="ARBA" id="ARBA00022692"/>
    </source>
</evidence>
<dbReference type="Proteomes" id="UP000247591">
    <property type="component" value="Unassembled WGS sequence"/>
</dbReference>
<feature type="transmembrane region" description="Helical" evidence="6">
    <location>
        <begin position="132"/>
        <end position="155"/>
    </location>
</feature>
<comment type="caution">
    <text evidence="7">The sequence shown here is derived from an EMBL/GenBank/DDBJ whole genome shotgun (WGS) entry which is preliminary data.</text>
</comment>
<dbReference type="Gene3D" id="1.20.1250.20">
    <property type="entry name" value="MFS general substrate transporter like domains"/>
    <property type="match status" value="1"/>
</dbReference>
<dbReference type="GO" id="GO:0022857">
    <property type="term" value="F:transmembrane transporter activity"/>
    <property type="evidence" value="ECO:0007669"/>
    <property type="project" value="InterPro"/>
</dbReference>
<feature type="transmembrane region" description="Helical" evidence="6">
    <location>
        <begin position="69"/>
        <end position="89"/>
    </location>
</feature>
<protein>
    <submittedName>
        <fullName evidence="7">Putative MFS family arabinose efflux permease</fullName>
    </submittedName>
</protein>
<dbReference type="PANTHER" id="PTHR23513">
    <property type="entry name" value="INTEGRAL MEMBRANE EFFLUX PROTEIN-RELATED"/>
    <property type="match status" value="1"/>
</dbReference>
<feature type="transmembrane region" description="Helical" evidence="6">
    <location>
        <begin position="251"/>
        <end position="269"/>
    </location>
</feature>
<dbReference type="CDD" id="cd06173">
    <property type="entry name" value="MFS_MefA_like"/>
    <property type="match status" value="1"/>
</dbReference>
<feature type="transmembrane region" description="Helical" evidence="6">
    <location>
        <begin position="281"/>
        <end position="298"/>
    </location>
</feature>
<dbReference type="InterPro" id="IPR011701">
    <property type="entry name" value="MFS"/>
</dbReference>
<sequence length="408" mass="41161">MNPFRTFVLARSICWAGNAVTLVALPLFVYQQGGSALLTGVAFAVESMPYLLFGLFAGATADRFDRKRILVVSQILSAVILSTIPLAAVTGIASIAHVLVVGFAVSTLFVYYDAATFGVVPALVGRDGIADATALLVTTGTVIGIAGPLLGGIAASALSPAGAIAIDAGCYVVAALITATVAVPASTGAADADRRVWQQISEGLQYIWRQPVIRMLTLVGIGVSMANGVVVGLMVVVGVRRLGLDDGDARLGALYAATALGAFLISLVSAHIQRRMGTGKITLVGIGVAASAMLVWAHTTSFAASLLILVAYQAANTMVVVNGIVVRQSITPDHLQSRVNTTARMIAMGGTPFGATLGGAVAEVAGAGVALSIGAAALVLAVAGGLHAGVGRLPLLAELSAGAHGKGE</sequence>
<evidence type="ECO:0000313" key="7">
    <source>
        <dbReference type="EMBL" id="PYE15899.1"/>
    </source>
</evidence>
<dbReference type="RefSeq" id="WP_110470541.1">
    <property type="nucleotide sequence ID" value="NZ_QJSP01000009.1"/>
</dbReference>
<evidence type="ECO:0000256" key="1">
    <source>
        <dbReference type="ARBA" id="ARBA00004651"/>
    </source>
</evidence>
<feature type="transmembrane region" description="Helical" evidence="6">
    <location>
        <begin position="36"/>
        <end position="57"/>
    </location>
</feature>
<feature type="transmembrane region" description="Helical" evidence="6">
    <location>
        <begin position="368"/>
        <end position="390"/>
    </location>
</feature>
<name>A0A318RKP2_WILLI</name>
<dbReference type="InterPro" id="IPR036259">
    <property type="entry name" value="MFS_trans_sf"/>
</dbReference>
<feature type="transmembrane region" description="Helical" evidence="6">
    <location>
        <begin position="215"/>
        <end position="239"/>
    </location>
</feature>
<dbReference type="SUPFAM" id="SSF103473">
    <property type="entry name" value="MFS general substrate transporter"/>
    <property type="match status" value="1"/>
</dbReference>
<accession>A0A318RKP2</accession>